<name>A0AC34GPE7_9BILA</name>
<dbReference type="WBParaSite" id="ES5_v2.g6077.t1">
    <property type="protein sequence ID" value="ES5_v2.g6077.t1"/>
    <property type="gene ID" value="ES5_v2.g6077"/>
</dbReference>
<organism evidence="1 2">
    <name type="scientific">Panagrolaimus sp. ES5</name>
    <dbReference type="NCBI Taxonomy" id="591445"/>
    <lineage>
        <taxon>Eukaryota</taxon>
        <taxon>Metazoa</taxon>
        <taxon>Ecdysozoa</taxon>
        <taxon>Nematoda</taxon>
        <taxon>Chromadorea</taxon>
        <taxon>Rhabditida</taxon>
        <taxon>Tylenchina</taxon>
        <taxon>Panagrolaimomorpha</taxon>
        <taxon>Panagrolaimoidea</taxon>
        <taxon>Panagrolaimidae</taxon>
        <taxon>Panagrolaimus</taxon>
    </lineage>
</organism>
<protein>
    <submittedName>
        <fullName evidence="2">DnaJ homolog subfamily C member 2</fullName>
    </submittedName>
</protein>
<evidence type="ECO:0000313" key="1">
    <source>
        <dbReference type="Proteomes" id="UP000887579"/>
    </source>
</evidence>
<accession>A0AC34GPE7</accession>
<sequence length="598" mass="68814">MQLAVYGFQNRIKRIEDAGIAYELNLILDRLALGLSPEPVLKNYRRAGKDSPTLEELEAEEDEASFDEDCDGYRKFLSKLCPKTWREQDHYKVLGLSKLRYRATPGQIKTAYRQKVLRYHPDKGKHKEQLGSQANDAFSCIQKAYELMCEEDKRRSYDSIDPDFEEEIPTAAEINAKNFFTKLGPIFETNARFSKVQPAPLLGDINTSRSDVEHFYDFWFSFPSWREFSYLDAEDKSKGEDRYERREIEKQNKIEREKLRKQDSKRISNLIHIAYDKDPRIVIFKKEDRQKKEDEKERKRLEKQKREDERRAVEMEEERKKAEEEEKVKAEKKKVDKARQAEKKVTAGKRKKLREVAAAAEYWSKHSGSKLVVMEHIERICIAGNNDELDEMTEKLAGLTVYDEVVELLTNTIKKDPALRAAKRETTEVIGVKESGWTDEQISLLIKAANIFPAGTSRRWSQVTSYINDHHRDGLPKTEKEVIKQAKVQAAQVVAPVDASKTQGQKETTFNTNGTPIAASNSDTNVAPPAASSTSNGTSGIPLDDWSTDEQMNFENALKSIPASDPKRWEKIGEATGKTKKECIQRYKKIVEMLKARK</sequence>
<reference evidence="2" key="1">
    <citation type="submission" date="2022-11" db="UniProtKB">
        <authorList>
            <consortium name="WormBaseParasite"/>
        </authorList>
    </citation>
    <scope>IDENTIFICATION</scope>
</reference>
<evidence type="ECO:0000313" key="2">
    <source>
        <dbReference type="WBParaSite" id="ES5_v2.g6077.t1"/>
    </source>
</evidence>
<dbReference type="Proteomes" id="UP000887579">
    <property type="component" value="Unplaced"/>
</dbReference>
<proteinExistence type="predicted"/>